<accession>A0A8D8NES6</accession>
<reference evidence="1" key="1">
    <citation type="submission" date="2021-05" db="EMBL/GenBank/DDBJ databases">
        <authorList>
            <person name="Alioto T."/>
            <person name="Alioto T."/>
            <person name="Gomez Garrido J."/>
        </authorList>
    </citation>
    <scope>NUCLEOTIDE SEQUENCE</scope>
</reference>
<dbReference type="EMBL" id="HBUE01162800">
    <property type="protein sequence ID" value="CAG6511160.1"/>
    <property type="molecule type" value="Transcribed_RNA"/>
</dbReference>
<dbReference type="EMBL" id="HBUE01267997">
    <property type="protein sequence ID" value="CAG6562566.1"/>
    <property type="molecule type" value="Transcribed_RNA"/>
</dbReference>
<evidence type="ECO:0000313" key="1">
    <source>
        <dbReference type="EMBL" id="CAG6562566.1"/>
    </source>
</evidence>
<name>A0A8D8NES6_CULPI</name>
<proteinExistence type="predicted"/>
<protein>
    <submittedName>
        <fullName evidence="1">(northern house mosquito) hypothetical protein</fullName>
    </submittedName>
</protein>
<sequence>MTQDELRQSFRPMLLAKFQSQSRNIRFFKSIFKKDRNTQPFVHLIYTKYFKCSVVDPLFAYINRLDNRPQSSNKACSIFQCSAYITLRFFSIFILQSSMFHYLAKK</sequence>
<organism evidence="1">
    <name type="scientific">Culex pipiens</name>
    <name type="common">House mosquito</name>
    <dbReference type="NCBI Taxonomy" id="7175"/>
    <lineage>
        <taxon>Eukaryota</taxon>
        <taxon>Metazoa</taxon>
        <taxon>Ecdysozoa</taxon>
        <taxon>Arthropoda</taxon>
        <taxon>Hexapoda</taxon>
        <taxon>Insecta</taxon>
        <taxon>Pterygota</taxon>
        <taxon>Neoptera</taxon>
        <taxon>Endopterygota</taxon>
        <taxon>Diptera</taxon>
        <taxon>Nematocera</taxon>
        <taxon>Culicoidea</taxon>
        <taxon>Culicidae</taxon>
        <taxon>Culicinae</taxon>
        <taxon>Culicini</taxon>
        <taxon>Culex</taxon>
        <taxon>Culex</taxon>
    </lineage>
</organism>
<dbReference type="EMBL" id="HBUE01097850">
    <property type="protein sequence ID" value="CAG6483836.1"/>
    <property type="molecule type" value="Transcribed_RNA"/>
</dbReference>
<dbReference type="AlphaFoldDB" id="A0A8D8NES6"/>